<organism evidence="2 3">
    <name type="scientific">Modicella reniformis</name>
    <dbReference type="NCBI Taxonomy" id="1440133"/>
    <lineage>
        <taxon>Eukaryota</taxon>
        <taxon>Fungi</taxon>
        <taxon>Fungi incertae sedis</taxon>
        <taxon>Mucoromycota</taxon>
        <taxon>Mortierellomycotina</taxon>
        <taxon>Mortierellomycetes</taxon>
        <taxon>Mortierellales</taxon>
        <taxon>Mortierellaceae</taxon>
        <taxon>Modicella</taxon>
    </lineage>
</organism>
<accession>A0A9P6JG54</accession>
<dbReference type="Proteomes" id="UP000749646">
    <property type="component" value="Unassembled WGS sequence"/>
</dbReference>
<dbReference type="OrthoDB" id="2446839at2759"/>
<dbReference type="AlphaFoldDB" id="A0A9P6JG54"/>
<feature type="non-terminal residue" evidence="2">
    <location>
        <position position="70"/>
    </location>
</feature>
<proteinExistence type="predicted"/>
<reference evidence="2" key="1">
    <citation type="journal article" date="2020" name="Fungal Divers.">
        <title>Resolving the Mortierellaceae phylogeny through synthesis of multi-gene phylogenetics and phylogenomics.</title>
        <authorList>
            <person name="Vandepol N."/>
            <person name="Liber J."/>
            <person name="Desiro A."/>
            <person name="Na H."/>
            <person name="Kennedy M."/>
            <person name="Barry K."/>
            <person name="Grigoriev I.V."/>
            <person name="Miller A.N."/>
            <person name="O'Donnell K."/>
            <person name="Stajich J.E."/>
            <person name="Bonito G."/>
        </authorList>
    </citation>
    <scope>NUCLEOTIDE SEQUENCE</scope>
    <source>
        <strain evidence="2">MES-2147</strain>
    </source>
</reference>
<protein>
    <submittedName>
        <fullName evidence="2">Uncharacterized protein</fullName>
    </submittedName>
</protein>
<name>A0A9P6JG54_9FUNG</name>
<evidence type="ECO:0000256" key="1">
    <source>
        <dbReference type="SAM" id="MobiDB-lite"/>
    </source>
</evidence>
<sequence>MSTTAATPNGVLQSIPPNSNRPLAAASPAPKKRPHNGREKKPRREGEGTDAAEKKVQVSSCDSCKEGHRK</sequence>
<keyword evidence="3" id="KW-1185">Reference proteome</keyword>
<feature type="region of interest" description="Disordered" evidence="1">
    <location>
        <begin position="1"/>
        <end position="70"/>
    </location>
</feature>
<feature type="compositionally biased region" description="Basic and acidic residues" evidence="1">
    <location>
        <begin position="36"/>
        <end position="56"/>
    </location>
</feature>
<dbReference type="EMBL" id="JAAAHW010004634">
    <property type="protein sequence ID" value="KAF9972680.1"/>
    <property type="molecule type" value="Genomic_DNA"/>
</dbReference>
<gene>
    <name evidence="2" type="ORF">BGZ65_009679</name>
</gene>
<feature type="compositionally biased region" description="Polar residues" evidence="1">
    <location>
        <begin position="1"/>
        <end position="21"/>
    </location>
</feature>
<evidence type="ECO:0000313" key="2">
    <source>
        <dbReference type="EMBL" id="KAF9972680.1"/>
    </source>
</evidence>
<evidence type="ECO:0000313" key="3">
    <source>
        <dbReference type="Proteomes" id="UP000749646"/>
    </source>
</evidence>
<comment type="caution">
    <text evidence="2">The sequence shown here is derived from an EMBL/GenBank/DDBJ whole genome shotgun (WGS) entry which is preliminary data.</text>
</comment>